<dbReference type="STRING" id="1276258.SAPIS_v1c05570"/>
<name>V5RI85_SPIAP</name>
<evidence type="ECO:0000256" key="1">
    <source>
        <dbReference type="ARBA" id="ARBA00010552"/>
    </source>
</evidence>
<dbReference type="CDD" id="cd00448">
    <property type="entry name" value="YjgF_YER057c_UK114_family"/>
    <property type="match status" value="1"/>
</dbReference>
<dbReference type="eggNOG" id="COG0251">
    <property type="taxonomic scope" value="Bacteria"/>
</dbReference>
<dbReference type="OrthoDB" id="9803101at2"/>
<protein>
    <submittedName>
        <fullName evidence="2">TdcF protein</fullName>
    </submittedName>
</protein>
<dbReference type="InterPro" id="IPR035959">
    <property type="entry name" value="RutC-like_sf"/>
</dbReference>
<dbReference type="PANTHER" id="PTHR11803">
    <property type="entry name" value="2-IMINOBUTANOATE/2-IMINOPROPANOATE DEAMINASE RIDA"/>
    <property type="match status" value="1"/>
</dbReference>
<proteinExistence type="inferred from homology"/>
<dbReference type="InterPro" id="IPR006056">
    <property type="entry name" value="RidA"/>
</dbReference>
<gene>
    <name evidence="2" type="primary">tdcF</name>
    <name evidence="2" type="ORF">SAPIS_v1c05570</name>
</gene>
<dbReference type="NCBIfam" id="TIGR00004">
    <property type="entry name" value="Rid family detoxifying hydrolase"/>
    <property type="match status" value="1"/>
</dbReference>
<dbReference type="InterPro" id="IPR006175">
    <property type="entry name" value="YjgF/YER057c/UK114"/>
</dbReference>
<dbReference type="RefSeq" id="WP_023789451.1">
    <property type="nucleotide sequence ID" value="NC_022998.1"/>
</dbReference>
<dbReference type="PANTHER" id="PTHR11803:SF39">
    <property type="entry name" value="2-IMINOBUTANOATE_2-IMINOPROPANOATE DEAMINASE"/>
    <property type="match status" value="1"/>
</dbReference>
<evidence type="ECO:0000313" key="2">
    <source>
        <dbReference type="EMBL" id="AHB36402.1"/>
    </source>
</evidence>
<dbReference type="HOGENOM" id="CLU_100715_7_3_14"/>
<sequence length="124" mass="13950">MKYIHTPKAPKAVGPYSQAIQLDNGFLYVSGQIGLDPNTMELKSDLKGQTEQIFANISEILLAAGYTRNDVIKTTIILEDIKDFSEVNNLYENFFENHKPARSTFAVKNLPKNSLIEIEVIAFK</sequence>
<dbReference type="KEGG" id="sapi:SAPIS_v1c05570"/>
<dbReference type="Gene3D" id="3.30.1330.40">
    <property type="entry name" value="RutC-like"/>
    <property type="match status" value="1"/>
</dbReference>
<dbReference type="InterPro" id="IPR019897">
    <property type="entry name" value="RidA_CS"/>
</dbReference>
<dbReference type="EMBL" id="CP006682">
    <property type="protein sequence ID" value="AHB36402.1"/>
    <property type="molecule type" value="Genomic_DNA"/>
</dbReference>
<dbReference type="GO" id="GO:0005829">
    <property type="term" value="C:cytosol"/>
    <property type="evidence" value="ECO:0007669"/>
    <property type="project" value="TreeGrafter"/>
</dbReference>
<dbReference type="Proteomes" id="UP000018550">
    <property type="component" value="Chromosome"/>
</dbReference>
<organism evidence="2 3">
    <name type="scientific">Spiroplasma apis B31</name>
    <dbReference type="NCBI Taxonomy" id="1276258"/>
    <lineage>
        <taxon>Bacteria</taxon>
        <taxon>Bacillati</taxon>
        <taxon>Mycoplasmatota</taxon>
        <taxon>Mollicutes</taxon>
        <taxon>Entomoplasmatales</taxon>
        <taxon>Spiroplasmataceae</taxon>
        <taxon>Spiroplasma</taxon>
    </lineage>
</organism>
<comment type="similarity">
    <text evidence="1">Belongs to the RutC family.</text>
</comment>
<dbReference type="GO" id="GO:0019239">
    <property type="term" value="F:deaminase activity"/>
    <property type="evidence" value="ECO:0007669"/>
    <property type="project" value="TreeGrafter"/>
</dbReference>
<accession>V5RI85</accession>
<reference evidence="2 3" key="1">
    <citation type="journal article" date="2014" name="Genome Announc.">
        <title>Complete Genome Sequence of Spiroplasma apis B31T (ATCC 33834), a Bacterium Associated with May Disease of Honeybees (Apis mellifera).</title>
        <authorList>
            <person name="Ku C."/>
            <person name="Lo W.S."/>
            <person name="Chen L.L."/>
            <person name="Kuo C.H."/>
        </authorList>
    </citation>
    <scope>NUCLEOTIDE SEQUENCE [LARGE SCALE GENOMIC DNA]</scope>
    <source>
        <strain evidence="2">B31</strain>
    </source>
</reference>
<evidence type="ECO:0000313" key="3">
    <source>
        <dbReference type="Proteomes" id="UP000018550"/>
    </source>
</evidence>
<dbReference type="SUPFAM" id="SSF55298">
    <property type="entry name" value="YjgF-like"/>
    <property type="match status" value="1"/>
</dbReference>
<dbReference type="PATRIC" id="fig|1276258.3.peg.565"/>
<dbReference type="PROSITE" id="PS01094">
    <property type="entry name" value="UPF0076"/>
    <property type="match status" value="1"/>
</dbReference>
<dbReference type="AlphaFoldDB" id="V5RI85"/>
<keyword evidence="3" id="KW-1185">Reference proteome</keyword>
<dbReference type="Pfam" id="PF01042">
    <property type="entry name" value="Ribonuc_L-PSP"/>
    <property type="match status" value="1"/>
</dbReference>
<dbReference type="FunFam" id="3.30.1330.40:FF:000001">
    <property type="entry name" value="L-PSP family endoribonuclease"/>
    <property type="match status" value="1"/>
</dbReference>